<keyword evidence="3" id="KW-1185">Reference proteome</keyword>
<comment type="caution">
    <text evidence="2">The sequence shown here is derived from an EMBL/GenBank/DDBJ whole genome shotgun (WGS) entry which is preliminary data.</text>
</comment>
<protein>
    <submittedName>
        <fullName evidence="2">Uncharacterized protein</fullName>
    </submittedName>
</protein>
<feature type="compositionally biased region" description="Basic and acidic residues" evidence="1">
    <location>
        <begin position="126"/>
        <end position="142"/>
    </location>
</feature>
<evidence type="ECO:0000313" key="2">
    <source>
        <dbReference type="EMBL" id="KAJ7092047.1"/>
    </source>
</evidence>
<evidence type="ECO:0000256" key="1">
    <source>
        <dbReference type="SAM" id="MobiDB-lite"/>
    </source>
</evidence>
<feature type="compositionally biased region" description="Basic and acidic residues" evidence="1">
    <location>
        <begin position="151"/>
        <end position="160"/>
    </location>
</feature>
<organism evidence="2 3">
    <name type="scientific">Mycena belliarum</name>
    <dbReference type="NCBI Taxonomy" id="1033014"/>
    <lineage>
        <taxon>Eukaryota</taxon>
        <taxon>Fungi</taxon>
        <taxon>Dikarya</taxon>
        <taxon>Basidiomycota</taxon>
        <taxon>Agaricomycotina</taxon>
        <taxon>Agaricomycetes</taxon>
        <taxon>Agaricomycetidae</taxon>
        <taxon>Agaricales</taxon>
        <taxon>Marasmiineae</taxon>
        <taxon>Mycenaceae</taxon>
        <taxon>Mycena</taxon>
    </lineage>
</organism>
<dbReference type="AlphaFoldDB" id="A0AAD6U6N5"/>
<dbReference type="EMBL" id="JARJCN010000019">
    <property type="protein sequence ID" value="KAJ7092047.1"/>
    <property type="molecule type" value="Genomic_DNA"/>
</dbReference>
<gene>
    <name evidence="2" type="ORF">B0H15DRAFT_799778</name>
</gene>
<reference evidence="2" key="1">
    <citation type="submission" date="2023-03" db="EMBL/GenBank/DDBJ databases">
        <title>Massive genome expansion in bonnet fungi (Mycena s.s.) driven by repeated elements and novel gene families across ecological guilds.</title>
        <authorList>
            <consortium name="Lawrence Berkeley National Laboratory"/>
            <person name="Harder C.B."/>
            <person name="Miyauchi S."/>
            <person name="Viragh M."/>
            <person name="Kuo A."/>
            <person name="Thoen E."/>
            <person name="Andreopoulos B."/>
            <person name="Lu D."/>
            <person name="Skrede I."/>
            <person name="Drula E."/>
            <person name="Henrissat B."/>
            <person name="Morin E."/>
            <person name="Kohler A."/>
            <person name="Barry K."/>
            <person name="LaButti K."/>
            <person name="Morin E."/>
            <person name="Salamov A."/>
            <person name="Lipzen A."/>
            <person name="Mereny Z."/>
            <person name="Hegedus B."/>
            <person name="Baldrian P."/>
            <person name="Stursova M."/>
            <person name="Weitz H."/>
            <person name="Taylor A."/>
            <person name="Grigoriev I.V."/>
            <person name="Nagy L.G."/>
            <person name="Martin F."/>
            <person name="Kauserud H."/>
        </authorList>
    </citation>
    <scope>NUCLEOTIDE SEQUENCE</scope>
    <source>
        <strain evidence="2">CBHHK173m</strain>
    </source>
</reference>
<name>A0AAD6U6N5_9AGAR</name>
<feature type="region of interest" description="Disordered" evidence="1">
    <location>
        <begin position="119"/>
        <end position="160"/>
    </location>
</feature>
<proteinExistence type="predicted"/>
<feature type="compositionally biased region" description="Basic and acidic residues" evidence="1">
    <location>
        <begin position="73"/>
        <end position="86"/>
    </location>
</feature>
<sequence length="160" mass="18675">MLKDHDIQPNNKAVLYDIAMIQQKSAEMLFGSRTTKRTLKDLKRLFASLTPDKAPMVPRKVATREIAEQRRKYGDNMLRKSEEHLATQKQRRRQKEWDRHGALERERLAELREEAGALAAQRKHVREQAMEWSRMESDEKKERKPKKAPKQKADGTGDAA</sequence>
<feature type="region of interest" description="Disordered" evidence="1">
    <location>
        <begin position="73"/>
        <end position="100"/>
    </location>
</feature>
<dbReference type="Proteomes" id="UP001222325">
    <property type="component" value="Unassembled WGS sequence"/>
</dbReference>
<evidence type="ECO:0000313" key="3">
    <source>
        <dbReference type="Proteomes" id="UP001222325"/>
    </source>
</evidence>
<accession>A0AAD6U6N5</accession>